<feature type="compositionally biased region" description="Polar residues" evidence="1">
    <location>
        <begin position="68"/>
        <end position="80"/>
    </location>
</feature>
<protein>
    <submittedName>
        <fullName evidence="4">Uncharacterized protein LOC111008786</fullName>
    </submittedName>
</protein>
<evidence type="ECO:0000313" key="3">
    <source>
        <dbReference type="Proteomes" id="UP000504603"/>
    </source>
</evidence>
<accession>A0A6J1C9X6</accession>
<sequence>MASTRRLVIFLLAFFSLHLNDQGGIIAYGRNYPFPMSRVGSEKQRESVRKMMGKEDLRRVKEEGHHFSGSTSISNGNLNPRKNAENWSAKPKLISKRDYNLNQHPLDVEASSFVTFNADYFVAKPHPPKNNGGKCL</sequence>
<keyword evidence="2" id="KW-0732">Signal</keyword>
<feature type="chain" id="PRO_5026842420" evidence="2">
    <location>
        <begin position="23"/>
        <end position="136"/>
    </location>
</feature>
<dbReference type="RefSeq" id="XP_022137288.1">
    <property type="nucleotide sequence ID" value="XM_022281596.1"/>
</dbReference>
<evidence type="ECO:0000313" key="4">
    <source>
        <dbReference type="RefSeq" id="XP_022137288.1"/>
    </source>
</evidence>
<evidence type="ECO:0000256" key="2">
    <source>
        <dbReference type="SAM" id="SignalP"/>
    </source>
</evidence>
<feature type="signal peptide" evidence="2">
    <location>
        <begin position="1"/>
        <end position="22"/>
    </location>
</feature>
<dbReference type="KEGG" id="mcha:111008786"/>
<keyword evidence="3" id="KW-1185">Reference proteome</keyword>
<dbReference type="GeneID" id="111008786"/>
<gene>
    <name evidence="4" type="primary">LOC111008786</name>
</gene>
<reference evidence="4" key="1">
    <citation type="submission" date="2025-08" db="UniProtKB">
        <authorList>
            <consortium name="RefSeq"/>
        </authorList>
    </citation>
    <scope>IDENTIFICATION</scope>
    <source>
        <strain evidence="4">OHB3-1</strain>
    </source>
</reference>
<organism evidence="3 4">
    <name type="scientific">Momordica charantia</name>
    <name type="common">Bitter gourd</name>
    <name type="synonym">Balsam pear</name>
    <dbReference type="NCBI Taxonomy" id="3673"/>
    <lineage>
        <taxon>Eukaryota</taxon>
        <taxon>Viridiplantae</taxon>
        <taxon>Streptophyta</taxon>
        <taxon>Embryophyta</taxon>
        <taxon>Tracheophyta</taxon>
        <taxon>Spermatophyta</taxon>
        <taxon>Magnoliopsida</taxon>
        <taxon>eudicotyledons</taxon>
        <taxon>Gunneridae</taxon>
        <taxon>Pentapetalae</taxon>
        <taxon>rosids</taxon>
        <taxon>fabids</taxon>
        <taxon>Cucurbitales</taxon>
        <taxon>Cucurbitaceae</taxon>
        <taxon>Momordiceae</taxon>
        <taxon>Momordica</taxon>
    </lineage>
</organism>
<name>A0A6J1C9X6_MOMCH</name>
<proteinExistence type="predicted"/>
<feature type="region of interest" description="Disordered" evidence="1">
    <location>
        <begin position="60"/>
        <end position="89"/>
    </location>
</feature>
<evidence type="ECO:0000256" key="1">
    <source>
        <dbReference type="SAM" id="MobiDB-lite"/>
    </source>
</evidence>
<dbReference type="OrthoDB" id="1412948at2759"/>
<dbReference type="Proteomes" id="UP000504603">
    <property type="component" value="Unplaced"/>
</dbReference>
<dbReference type="AlphaFoldDB" id="A0A6J1C9X6"/>